<evidence type="ECO:0000313" key="2">
    <source>
        <dbReference type="Proteomes" id="UP001231649"/>
    </source>
</evidence>
<evidence type="ECO:0000313" key="1">
    <source>
        <dbReference type="EMBL" id="KAJ8704351.1"/>
    </source>
</evidence>
<protein>
    <submittedName>
        <fullName evidence="1">Uncharacterized protein</fullName>
    </submittedName>
</protein>
<dbReference type="Proteomes" id="UP001231649">
    <property type="component" value="Chromosome 32"/>
</dbReference>
<accession>A0ACC2Q2L3</accession>
<keyword evidence="2" id="KW-1185">Reference proteome</keyword>
<dbReference type="EMBL" id="CM056808">
    <property type="protein sequence ID" value="KAJ8704351.1"/>
    <property type="molecule type" value="Genomic_DNA"/>
</dbReference>
<proteinExistence type="predicted"/>
<comment type="caution">
    <text evidence="1">The sequence shown here is derived from an EMBL/GenBank/DDBJ whole genome shotgun (WGS) entry which is preliminary data.</text>
</comment>
<sequence>MASPAIGQVGVEKLKGAENYSTWKFTMRMLLIHEELWDCVEAEPKVDCDKKKVDKALARIALSVTPAVIPYIRTAKSAHEAWKILQKGYEGRGLSRRLGLLRSLFSTKLSENSSMEIYLNKIKEFSHQLNEIESPLDDEFVAVIMLSGLTDDYDPLIMAIEHSTTTLSTDIISEKLLQETQRREEKTEGIALITQKQPKCFGCGARGHMIRNCPKKIGTAKVQNQGNDPPTQKKPVKKSARKNKALLTALAVKVNSDVWCIDSGATNHMCNSDKVMVKCNRSKSVDVNIANGERLSTAGLGEVQINLKDCVRTISDTYYVPNLSTNLLSVSAMTKKGYVVTFNSNSCTIYDNDEILATGTQVNGIYQLDTVSDNGCAEEQECTMMASAAVDSSSQELWHRRLGHLNSRSMQLLQKGTSQDMWNQAPENDTRLSTTKWCCRTRQQDRYGEGQMSAARCWTRNEVLGRGGQHSSLSKEQKSY</sequence>
<reference evidence="1" key="1">
    <citation type="submission" date="2023-03" db="EMBL/GenBank/DDBJ databases">
        <title>Chromosome-level genomes of two armyworms, Mythimna separata and Mythimna loreyi, provide insights into the biosynthesis and reception of sex pheromones.</title>
        <authorList>
            <person name="Zhao H."/>
        </authorList>
    </citation>
    <scope>NUCLEOTIDE SEQUENCE</scope>
    <source>
        <strain evidence="1">BeijingLab</strain>
    </source>
</reference>
<gene>
    <name evidence="1" type="ORF">PYW08_013075</name>
</gene>
<name>A0ACC2Q2L3_9NEOP</name>
<organism evidence="1 2">
    <name type="scientific">Mythimna loreyi</name>
    <dbReference type="NCBI Taxonomy" id="667449"/>
    <lineage>
        <taxon>Eukaryota</taxon>
        <taxon>Metazoa</taxon>
        <taxon>Ecdysozoa</taxon>
        <taxon>Arthropoda</taxon>
        <taxon>Hexapoda</taxon>
        <taxon>Insecta</taxon>
        <taxon>Pterygota</taxon>
        <taxon>Neoptera</taxon>
        <taxon>Endopterygota</taxon>
        <taxon>Lepidoptera</taxon>
        <taxon>Glossata</taxon>
        <taxon>Ditrysia</taxon>
        <taxon>Noctuoidea</taxon>
        <taxon>Noctuidae</taxon>
        <taxon>Noctuinae</taxon>
        <taxon>Hadenini</taxon>
        <taxon>Mythimna</taxon>
    </lineage>
</organism>